<feature type="transmembrane region" description="Helical" evidence="2">
    <location>
        <begin position="256"/>
        <end position="282"/>
    </location>
</feature>
<feature type="transmembrane region" description="Helical" evidence="2">
    <location>
        <begin position="154"/>
        <end position="174"/>
    </location>
</feature>
<dbReference type="GO" id="GO:0005886">
    <property type="term" value="C:plasma membrane"/>
    <property type="evidence" value="ECO:0007669"/>
    <property type="project" value="TreeGrafter"/>
</dbReference>
<dbReference type="PANTHER" id="PTHR11328:SF28">
    <property type="entry name" value="MAJOR FACILITATOR SUPERFAMILY DOMAIN-CONTAINING PROTEIN 12"/>
    <property type="match status" value="1"/>
</dbReference>
<organism evidence="3 4">
    <name type="scientific">Schistosoma bovis</name>
    <name type="common">Blood fluke</name>
    <dbReference type="NCBI Taxonomy" id="6184"/>
    <lineage>
        <taxon>Eukaryota</taxon>
        <taxon>Metazoa</taxon>
        <taxon>Spiralia</taxon>
        <taxon>Lophotrochozoa</taxon>
        <taxon>Platyhelminthes</taxon>
        <taxon>Trematoda</taxon>
        <taxon>Digenea</taxon>
        <taxon>Strigeidida</taxon>
        <taxon>Schistosomatoidea</taxon>
        <taxon>Schistosomatidae</taxon>
        <taxon>Schistosoma</taxon>
    </lineage>
</organism>
<feature type="transmembrane region" description="Helical" evidence="2">
    <location>
        <begin position="43"/>
        <end position="65"/>
    </location>
</feature>
<dbReference type="PANTHER" id="PTHR11328">
    <property type="entry name" value="MAJOR FACILITATOR SUPERFAMILY DOMAIN-CONTAINING PROTEIN"/>
    <property type="match status" value="1"/>
</dbReference>
<keyword evidence="4" id="KW-1185">Reference proteome</keyword>
<dbReference type="Proteomes" id="UP000290809">
    <property type="component" value="Unassembled WGS sequence"/>
</dbReference>
<evidence type="ECO:0000256" key="1">
    <source>
        <dbReference type="ARBA" id="ARBA00008335"/>
    </source>
</evidence>
<keyword evidence="2" id="KW-0812">Transmembrane</keyword>
<feature type="transmembrane region" description="Helical" evidence="2">
    <location>
        <begin position="186"/>
        <end position="205"/>
    </location>
</feature>
<reference evidence="3 4" key="1">
    <citation type="journal article" date="2019" name="PLoS Pathog.">
        <title>Genome sequence of the bovine parasite Schistosoma bovis Tanzania.</title>
        <authorList>
            <person name="Oey H."/>
            <person name="Zakrzewski M."/>
            <person name="Gobert G."/>
            <person name="Gravermann K."/>
            <person name="Stoye J."/>
            <person name="Jones M."/>
            <person name="Mcmanus D."/>
            <person name="Krause L."/>
        </authorList>
    </citation>
    <scope>NUCLEOTIDE SEQUENCE [LARGE SCALE GENOMIC DNA]</scope>
    <source>
        <strain evidence="3 4">TAN1997</strain>
    </source>
</reference>
<sequence length="349" mass="38801">MGLTWRLRLSYAIGHVLNDLCASVWFTYTLVFFKFGIGIPTSMAGLIILVGQLVDGLMTPVIGLLSDRFSSQSSVPLLISSSSSHSLSASSSVTHNNFNDRLHDSNEHLANHNKNYMSTDSSDVIHSTGNNNNSSFFQRFNSVLRRFRPFGRKIWHLCGSILIIFSFPLIFGPPLGSSNISTLAKMIYYLPLVAIFQAYLTIYLLHSLRLPKVTMALVPLTVYLTSIATTMTNSGIGLIFITIFCILVNYPGNPPIIHRIYIAAGILGIGCTIILITSLAMVSDLIGKYQQHGAFVYGYMSFTDKLANGIVIQIIELLWNECSSLTYYQNVESYGIGTFVLCQYFFMFI</sequence>
<name>A0A430QUA9_SCHBO</name>
<evidence type="ECO:0000256" key="2">
    <source>
        <dbReference type="SAM" id="Phobius"/>
    </source>
</evidence>
<comment type="similarity">
    <text evidence="1">Belongs to the major facilitator superfamily.</text>
</comment>
<protein>
    <recommendedName>
        <fullName evidence="5">Major facilitator superfamily associated domain-containing protein</fullName>
    </recommendedName>
</protein>
<dbReference type="EMBL" id="QMKO01000338">
    <property type="protein sequence ID" value="RTG91272.1"/>
    <property type="molecule type" value="Genomic_DNA"/>
</dbReference>
<gene>
    <name evidence="3" type="ORF">DC041_0001168</name>
</gene>
<dbReference type="Gene3D" id="1.20.1250.20">
    <property type="entry name" value="MFS general substrate transporter like domains"/>
    <property type="match status" value="1"/>
</dbReference>
<dbReference type="InterPro" id="IPR039672">
    <property type="entry name" value="MFS_2"/>
</dbReference>
<dbReference type="GO" id="GO:0015293">
    <property type="term" value="F:symporter activity"/>
    <property type="evidence" value="ECO:0007669"/>
    <property type="project" value="InterPro"/>
</dbReference>
<evidence type="ECO:0008006" key="5">
    <source>
        <dbReference type="Google" id="ProtNLM"/>
    </source>
</evidence>
<dbReference type="AlphaFoldDB" id="A0A430QUA9"/>
<dbReference type="InterPro" id="IPR036259">
    <property type="entry name" value="MFS_trans_sf"/>
</dbReference>
<evidence type="ECO:0000313" key="3">
    <source>
        <dbReference type="EMBL" id="RTG91272.1"/>
    </source>
</evidence>
<proteinExistence type="inferred from homology"/>
<keyword evidence="2" id="KW-0472">Membrane</keyword>
<comment type="caution">
    <text evidence="3">The sequence shown here is derived from an EMBL/GenBank/DDBJ whole genome shotgun (WGS) entry which is preliminary data.</text>
</comment>
<accession>A0A430QUA9</accession>
<dbReference type="GO" id="GO:0008643">
    <property type="term" value="P:carbohydrate transport"/>
    <property type="evidence" value="ECO:0007669"/>
    <property type="project" value="InterPro"/>
</dbReference>
<dbReference type="STRING" id="6184.A0A430QUA9"/>
<evidence type="ECO:0000313" key="4">
    <source>
        <dbReference type="Proteomes" id="UP000290809"/>
    </source>
</evidence>
<dbReference type="SUPFAM" id="SSF103473">
    <property type="entry name" value="MFS general substrate transporter"/>
    <property type="match status" value="1"/>
</dbReference>
<feature type="transmembrane region" description="Helical" evidence="2">
    <location>
        <begin position="217"/>
        <end position="250"/>
    </location>
</feature>
<feature type="transmembrane region" description="Helical" evidence="2">
    <location>
        <begin position="12"/>
        <end position="37"/>
    </location>
</feature>
<keyword evidence="2" id="KW-1133">Transmembrane helix</keyword>